<evidence type="ECO:0000313" key="1">
    <source>
        <dbReference type="EMBL" id="CDW30391.1"/>
    </source>
</evidence>
<sequence>MEIISLRLHILYPIRKCVKAMLQKYKFSGVNSTTSIKRHLEKHPLSRFKLFHQ</sequence>
<organism evidence="1">
    <name type="scientific">Lepeophtheirus salmonis</name>
    <name type="common">Salmon louse</name>
    <name type="synonym">Caligus salmonis</name>
    <dbReference type="NCBI Taxonomy" id="72036"/>
    <lineage>
        <taxon>Eukaryota</taxon>
        <taxon>Metazoa</taxon>
        <taxon>Ecdysozoa</taxon>
        <taxon>Arthropoda</taxon>
        <taxon>Crustacea</taxon>
        <taxon>Multicrustacea</taxon>
        <taxon>Hexanauplia</taxon>
        <taxon>Copepoda</taxon>
        <taxon>Siphonostomatoida</taxon>
        <taxon>Caligidae</taxon>
        <taxon>Lepeophtheirus</taxon>
    </lineage>
</organism>
<accession>A0A0K2TYF9</accession>
<dbReference type="EMBL" id="HACA01013030">
    <property type="protein sequence ID" value="CDW30391.1"/>
    <property type="molecule type" value="Transcribed_RNA"/>
</dbReference>
<proteinExistence type="predicted"/>
<name>A0A0K2TYF9_LEPSM</name>
<reference evidence="1" key="1">
    <citation type="submission" date="2014-05" db="EMBL/GenBank/DDBJ databases">
        <authorList>
            <person name="Chronopoulou M."/>
        </authorList>
    </citation>
    <scope>NUCLEOTIDE SEQUENCE</scope>
    <source>
        <tissue evidence="1">Whole organism</tissue>
    </source>
</reference>
<dbReference type="AlphaFoldDB" id="A0A0K2TYF9"/>
<protein>
    <submittedName>
        <fullName evidence="1">Uncharacterized protein</fullName>
    </submittedName>
</protein>